<proteinExistence type="predicted"/>
<reference evidence="2" key="1">
    <citation type="submission" date="2022-11" db="UniProtKB">
        <authorList>
            <consortium name="WormBaseParasite"/>
        </authorList>
    </citation>
    <scope>IDENTIFICATION</scope>
</reference>
<accession>A0AC34RIQ6</accession>
<protein>
    <submittedName>
        <fullName evidence="2">ATP-binding cassette sub-family B member 8, mitochondrial</fullName>
    </submittedName>
</protein>
<dbReference type="WBParaSite" id="JU765_v2.g7359.t1">
    <property type="protein sequence ID" value="JU765_v2.g7359.t1"/>
    <property type="gene ID" value="JU765_v2.g7359"/>
</dbReference>
<evidence type="ECO:0000313" key="2">
    <source>
        <dbReference type="WBParaSite" id="JU765_v2.g7359.t1"/>
    </source>
</evidence>
<evidence type="ECO:0000313" key="1">
    <source>
        <dbReference type="Proteomes" id="UP000887576"/>
    </source>
</evidence>
<sequence length="661" mass="72841">MLSKLATNVYHVPKVIQLFQKQISHTFTKIPVIFVKNEPFALKKIVKSFRLTAVCLGSTLSAFKCISLAECKKKKNRLSSASDGSIAQYHQPLTWMDVWLIIKPYIHYLILATAGAIIVAILNIQLPIMLGDVVNVIAKLLTNKSQTSFNELNPFAGKLLFLYVAQAVFTFFYITCLSIMGERMAADLRIQLLQKLLHHDMSFFDEQRSGDLTERIVNDVQEWKSSFKLCVAQGLRTFTQTGGCVISLYLNSPKMTLIIVAVVPLVIAIGTFCGAILRKMSLKVQAQNALASNVAEEAIQNIRTVKAFAAEDSEVELYKTEVEKARIMSERLGAGIGIFQAGTNIFLNGIVLGILYGGAQLIASNDLTPGQLMSFLVTSQTIQRSLSQLSLVFGHAVKGWSSLARIVEILHLKTEHNLGSQRIAFHSLFGDIVLDNVKFSYPARPDKTVFDGFSLKIEAGKTTALCGPSGAGKSTIVSLIERFYEPQDGKITRNVIGIISQEPILFATTIEENIRYGRPDASDELVKEAAKLANAHEFIETFPDKYKTVVGERGVTLSGGEKQRIAIARALLKDPPVLILDEATSALDHANEQKVQEALSRVMRNRTVLVIAHRMSTIKNADCICVIKDGKVAEQGNHASLMKLKGIYSALVKMHENDSVP</sequence>
<name>A0AC34RIQ6_9BILA</name>
<organism evidence="1 2">
    <name type="scientific">Panagrolaimus sp. JU765</name>
    <dbReference type="NCBI Taxonomy" id="591449"/>
    <lineage>
        <taxon>Eukaryota</taxon>
        <taxon>Metazoa</taxon>
        <taxon>Ecdysozoa</taxon>
        <taxon>Nematoda</taxon>
        <taxon>Chromadorea</taxon>
        <taxon>Rhabditida</taxon>
        <taxon>Tylenchina</taxon>
        <taxon>Panagrolaimomorpha</taxon>
        <taxon>Panagrolaimoidea</taxon>
        <taxon>Panagrolaimidae</taxon>
        <taxon>Panagrolaimus</taxon>
    </lineage>
</organism>
<dbReference type="Proteomes" id="UP000887576">
    <property type="component" value="Unplaced"/>
</dbReference>